<dbReference type="AlphaFoldDB" id="A0A1G9UUC2"/>
<organism evidence="2 3">
    <name type="scientific">Halogranum gelatinilyticum</name>
    <dbReference type="NCBI Taxonomy" id="660521"/>
    <lineage>
        <taxon>Archaea</taxon>
        <taxon>Methanobacteriati</taxon>
        <taxon>Methanobacteriota</taxon>
        <taxon>Stenosarchaea group</taxon>
        <taxon>Halobacteria</taxon>
        <taxon>Halobacteriales</taxon>
        <taxon>Haloferacaceae</taxon>
    </lineage>
</organism>
<name>A0A1G9UUC2_9EURY</name>
<dbReference type="RefSeq" id="WP_089697608.1">
    <property type="nucleotide sequence ID" value="NZ_FNHL01000002.1"/>
</dbReference>
<keyword evidence="1" id="KW-0472">Membrane</keyword>
<proteinExistence type="predicted"/>
<keyword evidence="1" id="KW-1133">Transmembrane helix</keyword>
<reference evidence="3" key="1">
    <citation type="submission" date="2016-10" db="EMBL/GenBank/DDBJ databases">
        <authorList>
            <person name="Varghese N."/>
            <person name="Submissions S."/>
        </authorList>
    </citation>
    <scope>NUCLEOTIDE SEQUENCE [LARGE SCALE GENOMIC DNA]</scope>
    <source>
        <strain evidence="3">CGMCC 1.10119</strain>
    </source>
</reference>
<accession>A0A1G9UUC2</accession>
<dbReference type="STRING" id="660521.SAMN04487949_2340"/>
<sequence>MPAIAGYTPRKSAFVLLTTGVVVVTWYFTEPAGTNLASSLVAGLVVFLVLLLVLRLDSERVKQTLLDLLPLLP</sequence>
<evidence type="ECO:0000313" key="2">
    <source>
        <dbReference type="EMBL" id="SDM63397.1"/>
    </source>
</evidence>
<dbReference type="EMBL" id="FNHL01000002">
    <property type="protein sequence ID" value="SDM63397.1"/>
    <property type="molecule type" value="Genomic_DNA"/>
</dbReference>
<keyword evidence="1" id="KW-0812">Transmembrane</keyword>
<evidence type="ECO:0000256" key="1">
    <source>
        <dbReference type="SAM" id="Phobius"/>
    </source>
</evidence>
<protein>
    <submittedName>
        <fullName evidence="2">Uncharacterized protein</fullName>
    </submittedName>
</protein>
<feature type="transmembrane region" description="Helical" evidence="1">
    <location>
        <begin position="35"/>
        <end position="54"/>
    </location>
</feature>
<gene>
    <name evidence="2" type="ORF">SAMN04487949_2340</name>
</gene>
<feature type="transmembrane region" description="Helical" evidence="1">
    <location>
        <begin position="12"/>
        <end position="29"/>
    </location>
</feature>
<keyword evidence="3" id="KW-1185">Reference proteome</keyword>
<evidence type="ECO:0000313" key="3">
    <source>
        <dbReference type="Proteomes" id="UP000199451"/>
    </source>
</evidence>
<dbReference type="Proteomes" id="UP000199451">
    <property type="component" value="Unassembled WGS sequence"/>
</dbReference>